<evidence type="ECO:0000313" key="2">
    <source>
        <dbReference type="Proteomes" id="UP000445000"/>
    </source>
</evidence>
<accession>A0A829YCB7</accession>
<evidence type="ECO:0008006" key="3">
    <source>
        <dbReference type="Google" id="ProtNLM"/>
    </source>
</evidence>
<reference evidence="2" key="1">
    <citation type="submission" date="2020-01" db="EMBL/GenBank/DDBJ databases">
        <title>'Steroidobacter agaridevorans' sp. nov., agar-degrading bacteria isolated from rhizosphere soils.</title>
        <authorList>
            <person name="Ikenaga M."/>
            <person name="Kataoka M."/>
            <person name="Murouchi A."/>
            <person name="Katsuragi S."/>
            <person name="Sakai M."/>
        </authorList>
    </citation>
    <scope>NUCLEOTIDE SEQUENCE [LARGE SCALE GENOMIC DNA]</scope>
    <source>
        <strain evidence="2">YU21-B</strain>
    </source>
</reference>
<protein>
    <recommendedName>
        <fullName evidence="3">Beta propeller domain-containing protein</fullName>
    </recommendedName>
</protein>
<dbReference type="InterPro" id="IPR019198">
    <property type="entry name" value="Beta_propeller_containing"/>
</dbReference>
<dbReference type="Proteomes" id="UP000445000">
    <property type="component" value="Unassembled WGS sequence"/>
</dbReference>
<name>A0A829YCB7_9GAMM</name>
<keyword evidence="2" id="KW-1185">Reference proteome</keyword>
<dbReference type="Pfam" id="PF09826">
    <property type="entry name" value="Beta_propel"/>
    <property type="match status" value="1"/>
</dbReference>
<evidence type="ECO:0000313" key="1">
    <source>
        <dbReference type="EMBL" id="GFE80296.1"/>
    </source>
</evidence>
<dbReference type="RefSeq" id="WP_161811997.1">
    <property type="nucleotide sequence ID" value="NZ_BLJN01000002.1"/>
</dbReference>
<sequence length="679" mass="72348">MSASAKATALLATSIGLVACSGGSGSSGRKLDTDYSGLRLATSTDGALHYATKDGRVLDALRNGIRMSLAGAPEIAVVGGPAAFSDRAGGYSRTTVQVAGVDEADLVKYDGHHVYAVVPKPVPSSGTAPTGLIRNVLKVVSTDAVSAATQVVSEFTLAGEHSSVPLLYQVQSSSGDTEYLAAVSQDSRAWLQAQPVIGTLVSQPDRTIVQFLDVRDPSNVSQAWQIELDGWLRGSRKIGDTLYLVSSYRPRLAGLVLPADTLETRQANERRILEASAADLLPGYRINGGTELPLVTPRDCVLPADLSSLDAYADLVVITALDLNQRRVTDVNCISTNVNGVYVSIDSLYVGGEGVAADGAPMTVLHKFLLNRGDITYRASGAVSGRIGWTNASYFMDEYRGDLRIVTSRADVHGLSVLRETTDRRLIAMARLPNTQHPAPIGKPGEQVHAVRFFGERAYVVTARVTDPLYAIDLSNPVDPFIAGELEIPGVSTYLQPIVGPTGAALLLSVGRELNAQGVRTGIKVELFDVSDVARPHSLGVQVFGKIGSSSDATEDPHALTLLPVGHTDSYRFALPIDVFDTPSYDGRFSWTYSGVHLLQIDGLAGATPHLSLAGVIETAEPDRSNAYPRYPVPNRSVLHDECVFVVNGDTVMGSMWSRAAAEPAQLPSVEFGMQRVRL</sequence>
<proteinExistence type="predicted"/>
<dbReference type="PROSITE" id="PS51257">
    <property type="entry name" value="PROKAR_LIPOPROTEIN"/>
    <property type="match status" value="1"/>
</dbReference>
<gene>
    <name evidence="1" type="ORF">GCM10011487_22960</name>
</gene>
<dbReference type="AlphaFoldDB" id="A0A829YCB7"/>
<comment type="caution">
    <text evidence="1">The sequence shown here is derived from an EMBL/GenBank/DDBJ whole genome shotgun (WGS) entry which is preliminary data.</text>
</comment>
<organism evidence="1 2">
    <name type="scientific">Steroidobacter agaridevorans</name>
    <dbReference type="NCBI Taxonomy" id="2695856"/>
    <lineage>
        <taxon>Bacteria</taxon>
        <taxon>Pseudomonadati</taxon>
        <taxon>Pseudomonadota</taxon>
        <taxon>Gammaproteobacteria</taxon>
        <taxon>Steroidobacterales</taxon>
        <taxon>Steroidobacteraceae</taxon>
        <taxon>Steroidobacter</taxon>
    </lineage>
</organism>
<dbReference type="EMBL" id="BLJN01000002">
    <property type="protein sequence ID" value="GFE80296.1"/>
    <property type="molecule type" value="Genomic_DNA"/>
</dbReference>